<name>A0AAD3DGU9_9CHLO</name>
<dbReference type="EMBL" id="BMAR01000001">
    <property type="protein sequence ID" value="GFR40433.1"/>
    <property type="molecule type" value="Genomic_DNA"/>
</dbReference>
<reference evidence="2 3" key="1">
    <citation type="journal article" date="2021" name="Sci. Rep.">
        <title>Genome sequencing of the multicellular alga Astrephomene provides insights into convergent evolution of germ-soma differentiation.</title>
        <authorList>
            <person name="Yamashita S."/>
            <person name="Yamamoto K."/>
            <person name="Matsuzaki R."/>
            <person name="Suzuki S."/>
            <person name="Yamaguchi H."/>
            <person name="Hirooka S."/>
            <person name="Minakuchi Y."/>
            <person name="Miyagishima S."/>
            <person name="Kawachi M."/>
            <person name="Toyoda A."/>
            <person name="Nozaki H."/>
        </authorList>
    </citation>
    <scope>NUCLEOTIDE SEQUENCE [LARGE SCALE GENOMIC DNA]</scope>
    <source>
        <strain evidence="2 3">NIES-4017</strain>
    </source>
</reference>
<feature type="compositionally biased region" description="Low complexity" evidence="1">
    <location>
        <begin position="266"/>
        <end position="277"/>
    </location>
</feature>
<proteinExistence type="predicted"/>
<comment type="caution">
    <text evidence="2">The sequence shown here is derived from an EMBL/GenBank/DDBJ whole genome shotgun (WGS) entry which is preliminary data.</text>
</comment>
<evidence type="ECO:0000313" key="3">
    <source>
        <dbReference type="Proteomes" id="UP001054857"/>
    </source>
</evidence>
<protein>
    <submittedName>
        <fullName evidence="2">Uncharacterized protein</fullName>
    </submittedName>
</protein>
<dbReference type="Proteomes" id="UP001054857">
    <property type="component" value="Unassembled WGS sequence"/>
</dbReference>
<evidence type="ECO:0000313" key="2">
    <source>
        <dbReference type="EMBL" id="GFR40433.1"/>
    </source>
</evidence>
<feature type="region of interest" description="Disordered" evidence="1">
    <location>
        <begin position="266"/>
        <end position="312"/>
    </location>
</feature>
<feature type="compositionally biased region" description="Low complexity" evidence="1">
    <location>
        <begin position="293"/>
        <end position="307"/>
    </location>
</feature>
<keyword evidence="3" id="KW-1185">Reference proteome</keyword>
<sequence length="394" mass="42042">MNRSCLTRSYSLPAGPALRAAVPATPVRLLPATRASVATAAYADTVLEDCVDAHFSVEELGHVPQGVSKAWGAAWDERLKESRGAVTLRISEKEGSPTCELILVGIFHRDAANLRFIREAIETAEPDAVALEARHSFLPTYRHLLDAVPEDLLLKLLNCPLHDLQEAFSYITIEDRLAWHIALLDANQQLGSLAPLPSSPSSLLSCTSSLRPSQVVGAFLARELVLSDKLGAAWAAAAAGDLPLHGIELDDPASYQQLLRGPLTASGTCSSSDSGSSVRTCPGSPGGPQEWRPPQAASPQAGGPPQEQEQEQDAALLRWLEGEQRRLALGCLGGRLAGEVGEWMQRAPTGDMQRLLQVQLAGLLPHCMGPTTYAAYVDATEALWQQAGGRSSGE</sequence>
<accession>A0AAD3DGU9</accession>
<evidence type="ECO:0000256" key="1">
    <source>
        <dbReference type="SAM" id="MobiDB-lite"/>
    </source>
</evidence>
<organism evidence="2 3">
    <name type="scientific">Astrephomene gubernaculifera</name>
    <dbReference type="NCBI Taxonomy" id="47775"/>
    <lineage>
        <taxon>Eukaryota</taxon>
        <taxon>Viridiplantae</taxon>
        <taxon>Chlorophyta</taxon>
        <taxon>core chlorophytes</taxon>
        <taxon>Chlorophyceae</taxon>
        <taxon>CS clade</taxon>
        <taxon>Chlamydomonadales</taxon>
        <taxon>Astrephomenaceae</taxon>
        <taxon>Astrephomene</taxon>
    </lineage>
</organism>
<dbReference type="AlphaFoldDB" id="A0AAD3DGU9"/>
<feature type="non-terminal residue" evidence="2">
    <location>
        <position position="394"/>
    </location>
</feature>
<gene>
    <name evidence="2" type="ORF">Agub_g1007</name>
</gene>